<dbReference type="STRING" id="1435349.PW52_13530"/>
<dbReference type="GO" id="GO:0016747">
    <property type="term" value="F:acyltransferase activity, transferring groups other than amino-acyl groups"/>
    <property type="evidence" value="ECO:0007669"/>
    <property type="project" value="InterPro"/>
</dbReference>
<gene>
    <name evidence="2" type="ORF">PW52_13530</name>
</gene>
<evidence type="ECO:0000313" key="3">
    <source>
        <dbReference type="Proteomes" id="UP000032578"/>
    </source>
</evidence>
<proteinExistence type="predicted"/>
<dbReference type="Pfam" id="PF13302">
    <property type="entry name" value="Acetyltransf_3"/>
    <property type="match status" value="1"/>
</dbReference>
<dbReference type="RefSeq" id="WP_044633506.1">
    <property type="nucleotide sequence ID" value="NZ_JTDW01000012.1"/>
</dbReference>
<dbReference type="PANTHER" id="PTHR43610">
    <property type="entry name" value="BLL6696 PROTEIN"/>
    <property type="match status" value="1"/>
</dbReference>
<comment type="caution">
    <text evidence="2">The sequence shown here is derived from an EMBL/GenBank/DDBJ whole genome shotgun (WGS) entry which is preliminary data.</text>
</comment>
<keyword evidence="2" id="KW-0808">Transferase</keyword>
<dbReference type="SUPFAM" id="SSF55729">
    <property type="entry name" value="Acyl-CoA N-acyltransferases (Nat)"/>
    <property type="match status" value="1"/>
</dbReference>
<reference evidence="2 3" key="1">
    <citation type="submission" date="2014-11" db="EMBL/GenBank/DDBJ databases">
        <title>Tamlana sedimentorum sp. nov., isolated from shallow sand sediments of the Sea of Japan.</title>
        <authorList>
            <person name="Romanenko L.A."/>
        </authorList>
    </citation>
    <scope>NUCLEOTIDE SEQUENCE [LARGE SCALE GENOMIC DNA]</scope>
    <source>
        <strain evidence="2 3">JCM 19808</strain>
    </source>
</reference>
<accession>A0A0D7W8R6</accession>
<dbReference type="EMBL" id="JTDW01000012">
    <property type="protein sequence ID" value="KJD34212.1"/>
    <property type="molecule type" value="Genomic_DNA"/>
</dbReference>
<feature type="domain" description="N-acetyltransferase" evidence="1">
    <location>
        <begin position="14"/>
        <end position="180"/>
    </location>
</feature>
<dbReference type="PANTHER" id="PTHR43610:SF1">
    <property type="entry name" value="N-ACETYLTRANSFERASE DOMAIN-CONTAINING PROTEIN"/>
    <property type="match status" value="1"/>
</dbReference>
<evidence type="ECO:0000259" key="1">
    <source>
        <dbReference type="PROSITE" id="PS51186"/>
    </source>
</evidence>
<dbReference type="InterPro" id="IPR016181">
    <property type="entry name" value="Acyl_CoA_acyltransferase"/>
</dbReference>
<evidence type="ECO:0000313" key="2">
    <source>
        <dbReference type="EMBL" id="KJD34212.1"/>
    </source>
</evidence>
<organism evidence="2 3">
    <name type="scientific">Neotamlana sedimentorum</name>
    <dbReference type="NCBI Taxonomy" id="1435349"/>
    <lineage>
        <taxon>Bacteria</taxon>
        <taxon>Pseudomonadati</taxon>
        <taxon>Bacteroidota</taxon>
        <taxon>Flavobacteriia</taxon>
        <taxon>Flavobacteriales</taxon>
        <taxon>Flavobacteriaceae</taxon>
        <taxon>Neotamlana</taxon>
    </lineage>
</organism>
<dbReference type="Proteomes" id="UP000032578">
    <property type="component" value="Unassembled WGS sequence"/>
</dbReference>
<dbReference type="OrthoDB" id="9795199at2"/>
<dbReference type="Gene3D" id="3.40.630.30">
    <property type="match status" value="1"/>
</dbReference>
<dbReference type="InterPro" id="IPR000182">
    <property type="entry name" value="GNAT_dom"/>
</dbReference>
<name>A0A0D7W8R6_9FLAO</name>
<sequence>MEKLSVPTLENNRVKLLPLTLSNYTELIAIAKEDKLVQYSPSIINTPKDLKEYVEATIEQQEKNNAIPFIIFDKKKNAFAGSTRLGNINWKNKVIYLGWTWIGRDFQGTGLNTNMKFLMLEYAFETLKFDKIVFTVDERNIRSRKAVEKLGATLEGLLRKDVLMPDGFKRNTCVYGILNEEWPTIKLNLASKL</sequence>
<keyword evidence="3" id="KW-1185">Reference proteome</keyword>
<protein>
    <submittedName>
        <fullName evidence="2">GCN5 family acetyltransferase</fullName>
    </submittedName>
</protein>
<dbReference type="PATRIC" id="fig|1435349.4.peg.728"/>
<dbReference type="AlphaFoldDB" id="A0A0D7W8R6"/>
<dbReference type="PROSITE" id="PS51186">
    <property type="entry name" value="GNAT"/>
    <property type="match status" value="1"/>
</dbReference>